<evidence type="ECO:0000313" key="3">
    <source>
        <dbReference type="EMBL" id="KAA0183370.1"/>
    </source>
</evidence>
<reference evidence="3" key="2">
    <citation type="journal article" date="2018" name="Environ. Sci. Technol.">
        <title>The Toxicogenome of Hyalella azteca: A Model for Sediment Ecotoxicology and Evolutionary Toxicology.</title>
        <authorList>
            <person name="Poynton H.C."/>
            <person name="Hasenbein S."/>
            <person name="Benoit J.B."/>
            <person name="Sepulveda M.S."/>
            <person name="Poelchau M.F."/>
            <person name="Hughes D.S.T."/>
            <person name="Murali S.C."/>
            <person name="Chen S."/>
            <person name="Glastad K.M."/>
            <person name="Goodisman M.A.D."/>
            <person name="Werren J.H."/>
            <person name="Vineis J.H."/>
            <person name="Bowen J.L."/>
            <person name="Friedrich M."/>
            <person name="Jones J."/>
            <person name="Robertson H.M."/>
            <person name="Feyereisen R."/>
            <person name="Mechler-Hickson A."/>
            <person name="Mathers N."/>
            <person name="Lee C.E."/>
            <person name="Colbourne J.K."/>
            <person name="Biales A."/>
            <person name="Johnston J.S."/>
            <person name="Wellborn G.A."/>
            <person name="Rosendale A.J."/>
            <person name="Cridge A.G."/>
            <person name="Munoz-Torres M.C."/>
            <person name="Bain P.A."/>
            <person name="Manny A.R."/>
            <person name="Major K.M."/>
            <person name="Lambert F.N."/>
            <person name="Vulpe C.D."/>
            <person name="Tuck P."/>
            <person name="Blalock B.J."/>
            <person name="Lin Y.Y."/>
            <person name="Smith M.E."/>
            <person name="Ochoa-Acuna H."/>
            <person name="Chen M.M."/>
            <person name="Childers C.P."/>
            <person name="Qu J."/>
            <person name="Dugan S."/>
            <person name="Lee S.L."/>
            <person name="Chao H."/>
            <person name="Dinh H."/>
            <person name="Han Y."/>
            <person name="Doddapaneni H."/>
            <person name="Worley K.C."/>
            <person name="Muzny D.M."/>
            <person name="Gibbs R.A."/>
            <person name="Richards S."/>
        </authorList>
    </citation>
    <scope>NUCLEOTIDE SEQUENCE</scope>
    <source>
        <strain evidence="3">HAZT.00-mixed</strain>
        <tissue evidence="3">Whole organism</tissue>
    </source>
</reference>
<feature type="transmembrane region" description="Helical" evidence="1">
    <location>
        <begin position="72"/>
        <end position="93"/>
    </location>
</feature>
<feature type="transmembrane region" description="Helical" evidence="1">
    <location>
        <begin position="323"/>
        <end position="341"/>
    </location>
</feature>
<keyword evidence="1" id="KW-0812">Transmembrane</keyword>
<gene>
    <name evidence="3" type="ORF">HAZT_HAZT012213</name>
</gene>
<feature type="chain" id="PRO_5025379756" evidence="2">
    <location>
        <begin position="25"/>
        <end position="402"/>
    </location>
</feature>
<organism evidence="3">
    <name type="scientific">Hyalella azteca</name>
    <name type="common">Amphipod</name>
    <dbReference type="NCBI Taxonomy" id="294128"/>
    <lineage>
        <taxon>Eukaryota</taxon>
        <taxon>Metazoa</taxon>
        <taxon>Ecdysozoa</taxon>
        <taxon>Arthropoda</taxon>
        <taxon>Crustacea</taxon>
        <taxon>Multicrustacea</taxon>
        <taxon>Malacostraca</taxon>
        <taxon>Eumalacostraca</taxon>
        <taxon>Peracarida</taxon>
        <taxon>Amphipoda</taxon>
        <taxon>Senticaudata</taxon>
        <taxon>Talitrida</taxon>
        <taxon>Talitroidea</taxon>
        <taxon>Hyalellidae</taxon>
        <taxon>Hyalella</taxon>
    </lineage>
</organism>
<evidence type="ECO:0000256" key="1">
    <source>
        <dbReference type="SAM" id="Phobius"/>
    </source>
</evidence>
<keyword evidence="3" id="KW-0675">Receptor</keyword>
<proteinExistence type="predicted"/>
<dbReference type="EMBL" id="JQDR03017807">
    <property type="protein sequence ID" value="KAA0183370.1"/>
    <property type="molecule type" value="Genomic_DNA"/>
</dbReference>
<sequence length="402" mass="45733">MNTERIFAIVEFLMWFSGSAVVNSKDARPNLENDTSLPHNKRLILPVDNRYSKTVFREKRSSKVKIKLKQMWVRFVQFQFIVSTFMALFMLDYGSSTDILIYASMNGVPLLTGLSAIVLFNLQKNIFLRTLRKFKKYGLSLWHRGGSILNKRDYILFAAANISFWLRALPLSSRSNDQSMLNGAMFTTLYMIFLALLTVFYVFVKVIIKEFSCTTSELNTFVLLNSENKFNFNRKISRKLMKSPSNYRKISSKKHEEDLVKANSALEGVEQSYFNNDAALKALSEVFAWPLLLIAASSFTAIIFAIYFIATLGLQTQDGVADLLLHFSIASNSFIFLLAMHNPVHELYDSMDNCQTALLRFHRHYGTFFDAATTSRVLSVASRPRTLTLAGFGSLGRGCLTQ</sequence>
<evidence type="ECO:0000256" key="2">
    <source>
        <dbReference type="SAM" id="SignalP"/>
    </source>
</evidence>
<keyword evidence="2" id="KW-0732">Signal</keyword>
<comment type="caution">
    <text evidence="3">The sequence shown here is derived from an EMBL/GenBank/DDBJ whole genome shotgun (WGS) entry which is preliminary data.</text>
</comment>
<feature type="transmembrane region" description="Helical" evidence="1">
    <location>
        <begin position="154"/>
        <end position="172"/>
    </location>
</feature>
<name>A0A6A0GR76_HYAAZ</name>
<feature type="transmembrane region" description="Helical" evidence="1">
    <location>
        <begin position="99"/>
        <end position="122"/>
    </location>
</feature>
<protein>
    <submittedName>
        <fullName evidence="3">Gustatory receptor 153</fullName>
    </submittedName>
</protein>
<keyword evidence="1" id="KW-1133">Transmembrane helix</keyword>
<accession>A0A6A0GR76</accession>
<feature type="transmembrane region" description="Helical" evidence="1">
    <location>
        <begin position="184"/>
        <end position="204"/>
    </location>
</feature>
<dbReference type="AlphaFoldDB" id="A0A6A0GR76"/>
<reference evidence="3" key="1">
    <citation type="submission" date="2014-08" db="EMBL/GenBank/DDBJ databases">
        <authorList>
            <person name="Murali S."/>
            <person name="Richards S."/>
            <person name="Bandaranaike D."/>
            <person name="Bellair M."/>
            <person name="Blankenburg K."/>
            <person name="Chao H."/>
            <person name="Dinh H."/>
            <person name="Doddapaneni H."/>
            <person name="Dugan-Rocha S."/>
            <person name="Elkadiri S."/>
            <person name="Gnanaolivu R."/>
            <person name="Hughes D."/>
            <person name="Lee S."/>
            <person name="Li M."/>
            <person name="Ming W."/>
            <person name="Munidasa M."/>
            <person name="Muniz J."/>
            <person name="Nguyen L."/>
            <person name="Osuji N."/>
            <person name="Pu L.-L."/>
            <person name="Puazo M."/>
            <person name="Skinner E."/>
            <person name="Qu C."/>
            <person name="Quiroz J."/>
            <person name="Raj R."/>
            <person name="Weissenberger G."/>
            <person name="Xin Y."/>
            <person name="Zou X."/>
            <person name="Han Y."/>
            <person name="Worley K."/>
            <person name="Muzny D."/>
            <person name="Gibbs R."/>
        </authorList>
    </citation>
    <scope>NUCLEOTIDE SEQUENCE</scope>
    <source>
        <strain evidence="3">HAZT.00-mixed</strain>
        <tissue evidence="3">Whole organism</tissue>
    </source>
</reference>
<feature type="non-terminal residue" evidence="3">
    <location>
        <position position="402"/>
    </location>
</feature>
<feature type="transmembrane region" description="Helical" evidence="1">
    <location>
        <begin position="286"/>
        <end position="311"/>
    </location>
</feature>
<keyword evidence="1" id="KW-0472">Membrane</keyword>
<feature type="signal peptide" evidence="2">
    <location>
        <begin position="1"/>
        <end position="24"/>
    </location>
</feature>
<dbReference type="Proteomes" id="UP000711488">
    <property type="component" value="Unassembled WGS sequence"/>
</dbReference>
<reference evidence="3" key="3">
    <citation type="submission" date="2019-06" db="EMBL/GenBank/DDBJ databases">
        <authorList>
            <person name="Poynton C."/>
            <person name="Hasenbein S."/>
            <person name="Benoit J.B."/>
            <person name="Sepulveda M.S."/>
            <person name="Poelchau M.F."/>
            <person name="Murali S.C."/>
            <person name="Chen S."/>
            <person name="Glastad K.M."/>
            <person name="Werren J.H."/>
            <person name="Vineis J.H."/>
            <person name="Bowen J.L."/>
            <person name="Friedrich M."/>
            <person name="Jones J."/>
            <person name="Robertson H.M."/>
            <person name="Feyereisen R."/>
            <person name="Mechler-Hickson A."/>
            <person name="Mathers N."/>
            <person name="Lee C.E."/>
            <person name="Colbourne J.K."/>
            <person name="Biales A."/>
            <person name="Johnston J.S."/>
            <person name="Wellborn G.A."/>
            <person name="Rosendale A.J."/>
            <person name="Cridge A.G."/>
            <person name="Munoz-Torres M.C."/>
            <person name="Bain P.A."/>
            <person name="Manny A.R."/>
            <person name="Major K.M."/>
            <person name="Lambert F.N."/>
            <person name="Vulpe C.D."/>
            <person name="Tuck P."/>
            <person name="Blalock B.J."/>
            <person name="Lin Y.-Y."/>
            <person name="Smith M.E."/>
            <person name="Ochoa-Acuna H."/>
            <person name="Chen M.-J.M."/>
            <person name="Childers C.P."/>
            <person name="Qu J."/>
            <person name="Dugan S."/>
            <person name="Lee S.L."/>
            <person name="Chao H."/>
            <person name="Dinh H."/>
            <person name="Han Y."/>
            <person name="Doddapaneni H."/>
            <person name="Worley K.C."/>
            <person name="Muzny D.M."/>
            <person name="Gibbs R.A."/>
            <person name="Richards S."/>
        </authorList>
    </citation>
    <scope>NUCLEOTIDE SEQUENCE</scope>
    <source>
        <strain evidence="3">HAZT.00-mixed</strain>
        <tissue evidence="3">Whole organism</tissue>
    </source>
</reference>